<proteinExistence type="predicted"/>
<keyword evidence="2" id="KW-1185">Reference proteome</keyword>
<dbReference type="EMBL" id="SDGZ01000014">
    <property type="protein sequence ID" value="TYC49646.1"/>
    <property type="molecule type" value="Genomic_DNA"/>
</dbReference>
<accession>A0A6C2C7T0</accession>
<organism evidence="1 2">
    <name type="scientific">Weissella muntiaci</name>
    <dbReference type="NCBI Taxonomy" id="2508881"/>
    <lineage>
        <taxon>Bacteria</taxon>
        <taxon>Bacillati</taxon>
        <taxon>Bacillota</taxon>
        <taxon>Bacilli</taxon>
        <taxon>Lactobacillales</taxon>
        <taxon>Lactobacillaceae</taxon>
        <taxon>Weissella</taxon>
    </lineage>
</organism>
<evidence type="ECO:0000313" key="2">
    <source>
        <dbReference type="Proteomes" id="UP000371977"/>
    </source>
</evidence>
<evidence type="ECO:0008006" key="3">
    <source>
        <dbReference type="Google" id="ProtNLM"/>
    </source>
</evidence>
<dbReference type="OrthoDB" id="2149381at2"/>
<reference evidence="1 2" key="1">
    <citation type="submission" date="2019-01" db="EMBL/GenBank/DDBJ databases">
        <title>Weissella sp. nov., a novel lactic acid bacterium isolated from animal feces.</title>
        <authorList>
            <person name="Wang L.-T."/>
        </authorList>
    </citation>
    <scope>NUCLEOTIDE SEQUENCE [LARGE SCALE GENOMIC DNA]</scope>
    <source>
        <strain evidence="1 2">8H-2</strain>
    </source>
</reference>
<evidence type="ECO:0000313" key="1">
    <source>
        <dbReference type="EMBL" id="TYC49646.1"/>
    </source>
</evidence>
<dbReference type="Proteomes" id="UP000371977">
    <property type="component" value="Unassembled WGS sequence"/>
</dbReference>
<gene>
    <name evidence="1" type="ORF">ESZ50_05745</name>
</gene>
<sequence>MADKDDWVEELGKAHIKQQGVADFLGISKSQMTTLVNKMIIAEGKGATALDMKRWQTALDYVELKQAEVLKKKKLQEV</sequence>
<protein>
    <recommendedName>
        <fullName evidence="3">XRE family transcriptional regulator</fullName>
    </recommendedName>
</protein>
<comment type="caution">
    <text evidence="1">The sequence shown here is derived from an EMBL/GenBank/DDBJ whole genome shotgun (WGS) entry which is preliminary data.</text>
</comment>
<dbReference type="RefSeq" id="WP_148622638.1">
    <property type="nucleotide sequence ID" value="NZ_SDGZ01000014.1"/>
</dbReference>
<name>A0A6C2C7T0_9LACO</name>
<dbReference type="AlphaFoldDB" id="A0A6C2C7T0"/>